<dbReference type="EMBL" id="JAWDGP010004927">
    <property type="protein sequence ID" value="KAK3761228.1"/>
    <property type="molecule type" value="Genomic_DNA"/>
</dbReference>
<gene>
    <name evidence="1" type="ORF">RRG08_022628</name>
</gene>
<dbReference type="AlphaFoldDB" id="A0AAE0Z1L1"/>
<evidence type="ECO:0000313" key="2">
    <source>
        <dbReference type="Proteomes" id="UP001283361"/>
    </source>
</evidence>
<reference evidence="1" key="1">
    <citation type="journal article" date="2023" name="G3 (Bethesda)">
        <title>A reference genome for the long-term kleptoplast-retaining sea slug Elysia crispata morphotype clarki.</title>
        <authorList>
            <person name="Eastman K.E."/>
            <person name="Pendleton A.L."/>
            <person name="Shaikh M.A."/>
            <person name="Suttiyut T."/>
            <person name="Ogas R."/>
            <person name="Tomko P."/>
            <person name="Gavelis G."/>
            <person name="Widhalm J.R."/>
            <person name="Wisecaver J.H."/>
        </authorList>
    </citation>
    <scope>NUCLEOTIDE SEQUENCE</scope>
    <source>
        <strain evidence="1">ECLA1</strain>
    </source>
</reference>
<accession>A0AAE0Z1L1</accession>
<sequence>MTIVDLTSWGEHSNYLSFTLHKQLLMFRGREMPRETCFSLAVLQLAGYVNTSSCRPSAVGCLIDSMHGTALVACLLAWTVTKIRPYNSNQAQAAANQVLSDLFRHWGRAEGRG</sequence>
<evidence type="ECO:0000313" key="1">
    <source>
        <dbReference type="EMBL" id="KAK3761228.1"/>
    </source>
</evidence>
<proteinExistence type="predicted"/>
<dbReference type="Proteomes" id="UP001283361">
    <property type="component" value="Unassembled WGS sequence"/>
</dbReference>
<name>A0AAE0Z1L1_9GAST</name>
<protein>
    <submittedName>
        <fullName evidence="1">Uncharacterized protein</fullName>
    </submittedName>
</protein>
<organism evidence="1 2">
    <name type="scientific">Elysia crispata</name>
    <name type="common">lettuce slug</name>
    <dbReference type="NCBI Taxonomy" id="231223"/>
    <lineage>
        <taxon>Eukaryota</taxon>
        <taxon>Metazoa</taxon>
        <taxon>Spiralia</taxon>
        <taxon>Lophotrochozoa</taxon>
        <taxon>Mollusca</taxon>
        <taxon>Gastropoda</taxon>
        <taxon>Heterobranchia</taxon>
        <taxon>Euthyneura</taxon>
        <taxon>Panpulmonata</taxon>
        <taxon>Sacoglossa</taxon>
        <taxon>Placobranchoidea</taxon>
        <taxon>Plakobranchidae</taxon>
        <taxon>Elysia</taxon>
    </lineage>
</organism>
<comment type="caution">
    <text evidence="1">The sequence shown here is derived from an EMBL/GenBank/DDBJ whole genome shotgun (WGS) entry which is preliminary data.</text>
</comment>
<keyword evidence="2" id="KW-1185">Reference proteome</keyword>